<name>A0ABQ9AQL2_9ROSI</name>
<reference evidence="1" key="2">
    <citation type="journal article" date="2023" name="Int. J. Mol. Sci.">
        <title>De Novo Assembly and Annotation of 11 Diverse Shrub Willow (Salix) Genomes Reveals Novel Gene Organization in Sex-Linked Regions.</title>
        <authorList>
            <person name="Hyden B."/>
            <person name="Feng K."/>
            <person name="Yates T.B."/>
            <person name="Jawdy S."/>
            <person name="Cereghino C."/>
            <person name="Smart L.B."/>
            <person name="Muchero W."/>
        </authorList>
    </citation>
    <scope>NUCLEOTIDE SEQUENCE</scope>
    <source>
        <tissue evidence="1">Shoot tip</tissue>
    </source>
</reference>
<proteinExistence type="predicted"/>
<evidence type="ECO:0000313" key="2">
    <source>
        <dbReference type="Proteomes" id="UP001141253"/>
    </source>
</evidence>
<accession>A0ABQ9AQL2</accession>
<keyword evidence="2" id="KW-1185">Reference proteome</keyword>
<dbReference type="InterPro" id="IPR029052">
    <property type="entry name" value="Metallo-depent_PP-like"/>
</dbReference>
<protein>
    <submittedName>
        <fullName evidence="1">Uncharacterized protein</fullName>
    </submittedName>
</protein>
<reference evidence="1" key="1">
    <citation type="submission" date="2022-10" db="EMBL/GenBank/DDBJ databases">
        <authorList>
            <person name="Hyden B.L."/>
            <person name="Feng K."/>
            <person name="Yates T."/>
            <person name="Jawdy S."/>
            <person name="Smart L.B."/>
            <person name="Muchero W."/>
        </authorList>
    </citation>
    <scope>NUCLEOTIDE SEQUENCE</scope>
    <source>
        <tissue evidence="1">Shoot tip</tissue>
    </source>
</reference>
<dbReference type="Gene3D" id="3.60.21.10">
    <property type="match status" value="1"/>
</dbReference>
<sequence>MLQAFDQSWEIIEVCVTMEKKGRSWACTFVLQVSLSIAFYLALNLGQPQKSIYLDRNGASSSTRPLDVYFLSVRGGYRPLKQQNLLLKKMEKVANFFKARFVVNISELGEDDPLAQNASWLFPPQKVPWYSTKVSNDGKVGCFLEHFNITRGKMLTVVGLDTGSFQAESENGSYQVTDYVDIFFKLDLSRSRDMVIDFTDFNMKFVRETSKAADNWIIVSGYHPVVICDKEQQEAKQINGPLQNIFMKHGVNAYMSRQGCSSHTVQGGVTHIGIADPTGSQPLVHLNGRLSIQKEMINDGFLLHRVGSLEITTYFVSSAGEIVNEAVIKQHAIPFSRTGFVFGVTQLSLKQASNILAIVYR</sequence>
<organism evidence="1 2">
    <name type="scientific">Salix suchowensis</name>
    <dbReference type="NCBI Taxonomy" id="1278906"/>
    <lineage>
        <taxon>Eukaryota</taxon>
        <taxon>Viridiplantae</taxon>
        <taxon>Streptophyta</taxon>
        <taxon>Embryophyta</taxon>
        <taxon>Tracheophyta</taxon>
        <taxon>Spermatophyta</taxon>
        <taxon>Magnoliopsida</taxon>
        <taxon>eudicotyledons</taxon>
        <taxon>Gunneridae</taxon>
        <taxon>Pentapetalae</taxon>
        <taxon>rosids</taxon>
        <taxon>fabids</taxon>
        <taxon>Malpighiales</taxon>
        <taxon>Salicaceae</taxon>
        <taxon>Saliceae</taxon>
        <taxon>Salix</taxon>
    </lineage>
</organism>
<dbReference type="Proteomes" id="UP001141253">
    <property type="component" value="Chromosome 18"/>
</dbReference>
<dbReference type="EMBL" id="JAPFFI010000017">
    <property type="protein sequence ID" value="KAJ6355246.1"/>
    <property type="molecule type" value="Genomic_DNA"/>
</dbReference>
<evidence type="ECO:0000313" key="1">
    <source>
        <dbReference type="EMBL" id="KAJ6355246.1"/>
    </source>
</evidence>
<comment type="caution">
    <text evidence="1">The sequence shown here is derived from an EMBL/GenBank/DDBJ whole genome shotgun (WGS) entry which is preliminary data.</text>
</comment>
<gene>
    <name evidence="1" type="ORF">OIU77_005770</name>
</gene>